<dbReference type="PANTHER" id="PTHR12622">
    <property type="entry name" value="DELTEX-RELATED"/>
    <property type="match status" value="1"/>
</dbReference>
<feature type="compositionally biased region" description="Polar residues" evidence="12">
    <location>
        <begin position="247"/>
        <end position="261"/>
    </location>
</feature>
<dbReference type="PROSITE" id="PS50918">
    <property type="entry name" value="WWE"/>
    <property type="match status" value="2"/>
</dbReference>
<feature type="domain" description="WWE" evidence="14">
    <location>
        <begin position="79"/>
        <end position="158"/>
    </location>
</feature>
<dbReference type="InterPro" id="IPR018957">
    <property type="entry name" value="Znf_C3HC4_RING-type"/>
</dbReference>
<evidence type="ECO:0000313" key="15">
    <source>
        <dbReference type="EMBL" id="KAK8743605.1"/>
    </source>
</evidence>
<dbReference type="InterPro" id="IPR039398">
    <property type="entry name" value="Deltex_fam"/>
</dbReference>
<keyword evidence="16" id="KW-1185">Reference proteome</keyword>
<feature type="region of interest" description="Disordered" evidence="12">
    <location>
        <begin position="167"/>
        <end position="326"/>
    </location>
</feature>
<keyword evidence="6" id="KW-0677">Repeat</keyword>
<keyword evidence="5 11" id="KW-0479">Metal-binding</keyword>
<feature type="compositionally biased region" description="Basic and acidic residues" evidence="12">
    <location>
        <begin position="269"/>
        <end position="281"/>
    </location>
</feature>
<comment type="caution">
    <text evidence="15">The sequence shown here is derived from an EMBL/GenBank/DDBJ whole genome shotgun (WGS) entry which is preliminary data.</text>
</comment>
<name>A0AAW0XVD3_CHEQU</name>
<evidence type="ECO:0000259" key="13">
    <source>
        <dbReference type="PROSITE" id="PS50089"/>
    </source>
</evidence>
<dbReference type="InterPro" id="IPR039399">
    <property type="entry name" value="Deltex_C_sf"/>
</dbReference>
<evidence type="ECO:0000256" key="11">
    <source>
        <dbReference type="RuleBase" id="RU367105"/>
    </source>
</evidence>
<dbReference type="Gene3D" id="3.30.40.10">
    <property type="entry name" value="Zinc/RING finger domain, C3HC4 (zinc finger)"/>
    <property type="match status" value="1"/>
</dbReference>
<dbReference type="Pfam" id="PF00097">
    <property type="entry name" value="zf-C3HC4"/>
    <property type="match status" value="1"/>
</dbReference>
<dbReference type="EMBL" id="JARKIK010000024">
    <property type="protein sequence ID" value="KAK8743605.1"/>
    <property type="molecule type" value="Genomic_DNA"/>
</dbReference>
<keyword evidence="7 10" id="KW-0863">Zinc-finger</keyword>
<reference evidence="15 16" key="1">
    <citation type="journal article" date="2024" name="BMC Genomics">
        <title>Genome assembly of redclaw crayfish (Cherax quadricarinatus) provides insights into its immune adaptation and hypoxia tolerance.</title>
        <authorList>
            <person name="Liu Z."/>
            <person name="Zheng J."/>
            <person name="Li H."/>
            <person name="Fang K."/>
            <person name="Wang S."/>
            <person name="He J."/>
            <person name="Zhou D."/>
            <person name="Weng S."/>
            <person name="Chi M."/>
            <person name="Gu Z."/>
            <person name="He J."/>
            <person name="Li F."/>
            <person name="Wang M."/>
        </authorList>
    </citation>
    <scope>NUCLEOTIDE SEQUENCE [LARGE SCALE GENOMIC DNA]</scope>
    <source>
        <strain evidence="15">ZL_2023a</strain>
    </source>
</reference>
<protein>
    <recommendedName>
        <fullName evidence="11">E3 ubiquitin-protein ligase</fullName>
        <ecNumber evidence="11">2.3.2.27</ecNumber>
    </recommendedName>
</protein>
<dbReference type="AlphaFoldDB" id="A0AAW0XVD3"/>
<keyword evidence="8 11" id="KW-0862">Zinc</keyword>
<feature type="region of interest" description="Disordered" evidence="12">
    <location>
        <begin position="492"/>
        <end position="534"/>
    </location>
</feature>
<sequence>MATGKQGLFVVVWEWENKQRRWRPYSPEVTQLLERAYSKNLRSVYLGDSDPALKNYCVHLPQMEQTCKASGELVKIRRNFYPQSSPAGQGAVWQWAGDVIGDWHVYDMCVQCVIEESWGSGAQSVDMSHTFRLCPYVINFCNLTQMNSRTGFIRSIRRIQQAAYPVGKPPVVPQQSQPGSGPSGSMIAGGSSNISNPVNTSSAPTLAPGANASGARPRRRDSRDDMDMFTSDMKPRTLMTKVFGRNHGSSSSRGINMNSPPVNMGDGHLAGDQKMGREDASPPKPMPRFNAPPVPKPRTNVPPPRNSQFQPSHDQHQPLNDHQHNQRQLLLDDQEDPRILRNESAMGKFGSNHTLDSDCSSINSGRRPSVDTTSTYLSLESFTVDDDLGQDSRYHNPVETGPVVDKLVHVDSDECMEDDVFNDQEVCNVMSGAASHSSPPRAPSPLPHHHSHQMPHHEQNQSSSQQQSHFLPITAAQPGSDLGLQYNSVKRKYTGKPASPGHSHMASSGDGGNDSTMPNTRYHSQHHHSDYKPQHRSRAPIAAEDQLLVQHTNVVQSPPDEMCSICMWSLQEPSGFSDEDEAVGVASRMAGFGSDGVVRLVLCDHLFHLACVRQMVKNSPQYLECPNCKTLHGEKHGNQPNGHMNVTTVSHSLPGYPNCGTIQITYNISSGIQGPDHPRPGRPYHAIGFPRMAYLPNNQKGKTVLKMLKEAWRRRLVFTIGTSVTTGIQDAVTWNEIHHKTEWTNFNGHGYPDPSYLDNTLKELARHGVTETTLV</sequence>
<comment type="pathway">
    <text evidence="2 11">Protein modification; protein ubiquitination.</text>
</comment>
<dbReference type="Pfam" id="PF02825">
    <property type="entry name" value="WWE"/>
    <property type="match status" value="2"/>
</dbReference>
<dbReference type="SUPFAM" id="SSF57850">
    <property type="entry name" value="RING/U-box"/>
    <property type="match status" value="1"/>
</dbReference>
<dbReference type="InterPro" id="IPR037197">
    <property type="entry name" value="WWE_dom_sf"/>
</dbReference>
<dbReference type="GO" id="GO:0016567">
    <property type="term" value="P:protein ubiquitination"/>
    <property type="evidence" value="ECO:0007669"/>
    <property type="project" value="UniProtKB-UniRule"/>
</dbReference>
<gene>
    <name evidence="15" type="ORF">OTU49_001157</name>
</gene>
<comment type="subcellular location">
    <subcellularLocation>
        <location evidence="11">Cytoplasm</location>
    </subcellularLocation>
</comment>
<evidence type="ECO:0000313" key="16">
    <source>
        <dbReference type="Proteomes" id="UP001445076"/>
    </source>
</evidence>
<dbReference type="InterPro" id="IPR001841">
    <property type="entry name" value="Znf_RING"/>
</dbReference>
<dbReference type="Proteomes" id="UP001445076">
    <property type="component" value="Unassembled WGS sequence"/>
</dbReference>
<feature type="domain" description="WWE" evidence="14">
    <location>
        <begin position="1"/>
        <end position="78"/>
    </location>
</feature>
<evidence type="ECO:0000259" key="14">
    <source>
        <dbReference type="PROSITE" id="PS50918"/>
    </source>
</evidence>
<dbReference type="GO" id="GO:0007219">
    <property type="term" value="P:Notch signaling pathway"/>
    <property type="evidence" value="ECO:0007669"/>
    <property type="project" value="UniProtKB-KW"/>
</dbReference>
<evidence type="ECO:0000256" key="12">
    <source>
        <dbReference type="SAM" id="MobiDB-lite"/>
    </source>
</evidence>
<evidence type="ECO:0000256" key="4">
    <source>
        <dbReference type="ARBA" id="ARBA00022679"/>
    </source>
</evidence>
<keyword evidence="9" id="KW-0914">Notch signaling pathway</keyword>
<feature type="compositionally biased region" description="Low complexity" evidence="12">
    <location>
        <begin position="173"/>
        <end position="185"/>
    </location>
</feature>
<feature type="region of interest" description="Disordered" evidence="12">
    <location>
        <begin position="431"/>
        <end position="468"/>
    </location>
</feature>
<evidence type="ECO:0000256" key="6">
    <source>
        <dbReference type="ARBA" id="ARBA00022737"/>
    </source>
</evidence>
<dbReference type="Gene3D" id="3.30.390.130">
    <property type="match status" value="1"/>
</dbReference>
<evidence type="ECO:0000256" key="2">
    <source>
        <dbReference type="ARBA" id="ARBA00004906"/>
    </source>
</evidence>
<keyword evidence="4 11" id="KW-0808">Transferase</keyword>
<feature type="compositionally biased region" description="Basic and acidic residues" evidence="12">
    <location>
        <begin position="313"/>
        <end position="324"/>
    </location>
</feature>
<evidence type="ECO:0000256" key="9">
    <source>
        <dbReference type="ARBA" id="ARBA00022976"/>
    </source>
</evidence>
<dbReference type="SUPFAM" id="SSF117839">
    <property type="entry name" value="WWE domain"/>
    <property type="match status" value="2"/>
</dbReference>
<dbReference type="GO" id="GO:0008270">
    <property type="term" value="F:zinc ion binding"/>
    <property type="evidence" value="ECO:0007669"/>
    <property type="project" value="UniProtKB-KW"/>
</dbReference>
<feature type="domain" description="RING-type" evidence="13">
    <location>
        <begin position="563"/>
        <end position="629"/>
    </location>
</feature>
<comment type="catalytic activity">
    <reaction evidence="1 11">
        <text>S-ubiquitinyl-[E2 ubiquitin-conjugating enzyme]-L-cysteine + [acceptor protein]-L-lysine = [E2 ubiquitin-conjugating enzyme]-L-cysteine + N(6)-ubiquitinyl-[acceptor protein]-L-lysine.</text>
        <dbReference type="EC" id="2.3.2.27"/>
    </reaction>
</comment>
<dbReference type="SMART" id="SM00678">
    <property type="entry name" value="WWE"/>
    <property type="match status" value="2"/>
</dbReference>
<dbReference type="GO" id="GO:0005737">
    <property type="term" value="C:cytoplasm"/>
    <property type="evidence" value="ECO:0007669"/>
    <property type="project" value="UniProtKB-SubCell"/>
</dbReference>
<accession>A0AAW0XVD3</accession>
<comment type="similarity">
    <text evidence="3 11">Belongs to the Deltex family.</text>
</comment>
<dbReference type="Gene3D" id="3.30.720.50">
    <property type="match status" value="2"/>
</dbReference>
<dbReference type="InterPro" id="IPR039396">
    <property type="entry name" value="Deltex_C"/>
</dbReference>
<dbReference type="SMART" id="SM00184">
    <property type="entry name" value="RING"/>
    <property type="match status" value="1"/>
</dbReference>
<dbReference type="Pfam" id="PF18102">
    <property type="entry name" value="DTC"/>
    <property type="match status" value="1"/>
</dbReference>
<evidence type="ECO:0000256" key="7">
    <source>
        <dbReference type="ARBA" id="ARBA00022771"/>
    </source>
</evidence>
<dbReference type="EC" id="2.3.2.27" evidence="11"/>
<dbReference type="GO" id="GO:0061630">
    <property type="term" value="F:ubiquitin protein ligase activity"/>
    <property type="evidence" value="ECO:0007669"/>
    <property type="project" value="UniProtKB-UniRule"/>
</dbReference>
<evidence type="ECO:0000256" key="5">
    <source>
        <dbReference type="ARBA" id="ARBA00022723"/>
    </source>
</evidence>
<dbReference type="FunFam" id="3.30.390.130:FF:000001">
    <property type="entry name" value="Probable E3 ubiquitin-protein ligase DTX3"/>
    <property type="match status" value="1"/>
</dbReference>
<dbReference type="PROSITE" id="PS50089">
    <property type="entry name" value="ZF_RING_2"/>
    <property type="match status" value="1"/>
</dbReference>
<feature type="compositionally biased region" description="Pro residues" evidence="12">
    <location>
        <begin position="282"/>
        <end position="305"/>
    </location>
</feature>
<organism evidence="15 16">
    <name type="scientific">Cherax quadricarinatus</name>
    <name type="common">Australian red claw crayfish</name>
    <dbReference type="NCBI Taxonomy" id="27406"/>
    <lineage>
        <taxon>Eukaryota</taxon>
        <taxon>Metazoa</taxon>
        <taxon>Ecdysozoa</taxon>
        <taxon>Arthropoda</taxon>
        <taxon>Crustacea</taxon>
        <taxon>Multicrustacea</taxon>
        <taxon>Malacostraca</taxon>
        <taxon>Eumalacostraca</taxon>
        <taxon>Eucarida</taxon>
        <taxon>Decapoda</taxon>
        <taxon>Pleocyemata</taxon>
        <taxon>Astacidea</taxon>
        <taxon>Parastacoidea</taxon>
        <taxon>Parastacidae</taxon>
        <taxon>Cherax</taxon>
    </lineage>
</organism>
<dbReference type="CDD" id="cd09633">
    <property type="entry name" value="Deltex_C"/>
    <property type="match status" value="1"/>
</dbReference>
<keyword evidence="11" id="KW-0963">Cytoplasm</keyword>
<evidence type="ECO:0000256" key="10">
    <source>
        <dbReference type="PROSITE-ProRule" id="PRU00175"/>
    </source>
</evidence>
<evidence type="ECO:0000256" key="8">
    <source>
        <dbReference type="ARBA" id="ARBA00022833"/>
    </source>
</evidence>
<dbReference type="InterPro" id="IPR013083">
    <property type="entry name" value="Znf_RING/FYVE/PHD"/>
</dbReference>
<dbReference type="InterPro" id="IPR004170">
    <property type="entry name" value="WWE_dom"/>
</dbReference>
<feature type="compositionally biased region" description="Polar residues" evidence="12">
    <location>
        <begin position="513"/>
        <end position="522"/>
    </location>
</feature>
<proteinExistence type="inferred from homology"/>
<evidence type="ECO:0000256" key="1">
    <source>
        <dbReference type="ARBA" id="ARBA00000900"/>
    </source>
</evidence>
<evidence type="ECO:0000256" key="3">
    <source>
        <dbReference type="ARBA" id="ARBA00009413"/>
    </source>
</evidence>
<dbReference type="InterPro" id="IPR018123">
    <property type="entry name" value="WWE-dom_subgr"/>
</dbReference>
<feature type="compositionally biased region" description="Polar residues" evidence="12">
    <location>
        <begin position="190"/>
        <end position="204"/>
    </location>
</feature>